<organism evidence="1">
    <name type="scientific">marine sediment metagenome</name>
    <dbReference type="NCBI Taxonomy" id="412755"/>
    <lineage>
        <taxon>unclassified sequences</taxon>
        <taxon>metagenomes</taxon>
        <taxon>ecological metagenomes</taxon>
    </lineage>
</organism>
<comment type="caution">
    <text evidence="1">The sequence shown here is derived from an EMBL/GenBank/DDBJ whole genome shotgun (WGS) entry which is preliminary data.</text>
</comment>
<dbReference type="AlphaFoldDB" id="X1IFP9"/>
<sequence length="106" mass="12175">DTFEKIKRKLDGSQLSGQYPGILVIDSTFSQKDPKQFSDAFLSIIHYINTNSLSSHPFINSIPEELSSFILIDRRKGVKAHYYPIPDAKNEIEEKDLKHVIDILNR</sequence>
<protein>
    <submittedName>
        <fullName evidence="1">Uncharacterized protein</fullName>
    </submittedName>
</protein>
<dbReference type="EMBL" id="BARU01042039">
    <property type="protein sequence ID" value="GAH80517.1"/>
    <property type="molecule type" value="Genomic_DNA"/>
</dbReference>
<reference evidence="1" key="1">
    <citation type="journal article" date="2014" name="Front. Microbiol.">
        <title>High frequency of phylogenetically diverse reductive dehalogenase-homologous genes in deep subseafloor sedimentary metagenomes.</title>
        <authorList>
            <person name="Kawai M."/>
            <person name="Futagami T."/>
            <person name="Toyoda A."/>
            <person name="Takaki Y."/>
            <person name="Nishi S."/>
            <person name="Hori S."/>
            <person name="Arai W."/>
            <person name="Tsubouchi T."/>
            <person name="Morono Y."/>
            <person name="Uchiyama I."/>
            <person name="Ito T."/>
            <person name="Fujiyama A."/>
            <person name="Inagaki F."/>
            <person name="Takami H."/>
        </authorList>
    </citation>
    <scope>NUCLEOTIDE SEQUENCE</scope>
    <source>
        <strain evidence="1">Expedition CK06-06</strain>
    </source>
</reference>
<gene>
    <name evidence="1" type="ORF">S03H2_64669</name>
</gene>
<proteinExistence type="predicted"/>
<feature type="non-terminal residue" evidence="1">
    <location>
        <position position="1"/>
    </location>
</feature>
<accession>X1IFP9</accession>
<name>X1IFP9_9ZZZZ</name>
<evidence type="ECO:0000313" key="1">
    <source>
        <dbReference type="EMBL" id="GAH80517.1"/>
    </source>
</evidence>